<keyword evidence="3" id="KW-1185">Reference proteome</keyword>
<protein>
    <submittedName>
        <fullName evidence="2">Uncharacterized protein</fullName>
    </submittedName>
</protein>
<keyword evidence="1" id="KW-0472">Membrane</keyword>
<feature type="transmembrane region" description="Helical" evidence="1">
    <location>
        <begin position="31"/>
        <end position="51"/>
    </location>
</feature>
<accession>A0ABY7TZJ3</accession>
<evidence type="ECO:0000313" key="2">
    <source>
        <dbReference type="EMBL" id="WCT78042.1"/>
    </source>
</evidence>
<dbReference type="RefSeq" id="WP_273618388.1">
    <property type="nucleotide sequence ID" value="NZ_CP117417.1"/>
</dbReference>
<organism evidence="2 3">
    <name type="scientific">Novosphingobium humi</name>
    <dbReference type="NCBI Taxonomy" id="2282397"/>
    <lineage>
        <taxon>Bacteria</taxon>
        <taxon>Pseudomonadati</taxon>
        <taxon>Pseudomonadota</taxon>
        <taxon>Alphaproteobacteria</taxon>
        <taxon>Sphingomonadales</taxon>
        <taxon>Sphingomonadaceae</taxon>
        <taxon>Novosphingobium</taxon>
    </lineage>
</organism>
<feature type="transmembrane region" description="Helical" evidence="1">
    <location>
        <begin position="57"/>
        <end position="78"/>
    </location>
</feature>
<proteinExistence type="predicted"/>
<name>A0ABY7TZJ3_9SPHN</name>
<gene>
    <name evidence="2" type="ORF">PQ457_03450</name>
</gene>
<dbReference type="EMBL" id="CP117417">
    <property type="protein sequence ID" value="WCT78042.1"/>
    <property type="molecule type" value="Genomic_DNA"/>
</dbReference>
<dbReference type="Proteomes" id="UP001218231">
    <property type="component" value="Chromosome"/>
</dbReference>
<reference evidence="2 3" key="1">
    <citation type="submission" date="2023-02" db="EMBL/GenBank/DDBJ databases">
        <title>Genome sequence of Novosphingobium humi KACC 19094.</title>
        <authorList>
            <person name="Kim S."/>
            <person name="Heo J."/>
            <person name="Kwon S.-W."/>
        </authorList>
    </citation>
    <scope>NUCLEOTIDE SEQUENCE [LARGE SCALE GENOMIC DNA]</scope>
    <source>
        <strain evidence="2 3">KACC 19094</strain>
    </source>
</reference>
<keyword evidence="1" id="KW-1133">Transmembrane helix</keyword>
<evidence type="ECO:0000313" key="3">
    <source>
        <dbReference type="Proteomes" id="UP001218231"/>
    </source>
</evidence>
<keyword evidence="1" id="KW-0812">Transmembrane</keyword>
<evidence type="ECO:0000256" key="1">
    <source>
        <dbReference type="SAM" id="Phobius"/>
    </source>
</evidence>
<feature type="transmembrane region" description="Helical" evidence="1">
    <location>
        <begin position="6"/>
        <end position="24"/>
    </location>
</feature>
<sequence length="88" mass="9864">MTDILSSALSFSIWLCILLASRYHWRARASLAVFGALLVLKAAEWIAPLHIKVQSRLGHPLNIALEGATLMLTLWFLFKHAKRKAPTP</sequence>